<evidence type="ECO:0000313" key="1">
    <source>
        <dbReference type="EMBL" id="KKW06058.1"/>
    </source>
</evidence>
<sequence>MALGEFFKRIPFKKIFKALLFTLGLFLFLAAGYFGAYFGKDYWERLEGPNIIVPTAQVYRNETYLLGLRYPLDWQVAEIKPSFVIFSPKVAEGEKQPREYISLLVSGNAGRAKTACEKDPTVCTLVVNNITGDLTSTPDEEIAFFSKEKNDFTLTLHKYGEQDFGKIFEEMVKSLRFVAAPQTAEGTGGE</sequence>
<reference evidence="1 2" key="1">
    <citation type="journal article" date="2015" name="Nature">
        <title>rRNA introns, odd ribosomes, and small enigmatic genomes across a large radiation of phyla.</title>
        <authorList>
            <person name="Brown C.T."/>
            <person name="Hug L.A."/>
            <person name="Thomas B.C."/>
            <person name="Sharon I."/>
            <person name="Castelle C.J."/>
            <person name="Singh A."/>
            <person name="Wilkins M.J."/>
            <person name="Williams K.H."/>
            <person name="Banfield J.F."/>
        </authorList>
    </citation>
    <scope>NUCLEOTIDE SEQUENCE [LARGE SCALE GENOMIC DNA]</scope>
</reference>
<organism evidence="1 2">
    <name type="scientific">candidate division CPR1 bacterium GW2011_GWC1_49_13</name>
    <dbReference type="NCBI Taxonomy" id="1618342"/>
    <lineage>
        <taxon>Bacteria</taxon>
        <taxon>candidate division CPR1</taxon>
    </lineage>
</organism>
<gene>
    <name evidence="1" type="ORF">UY40_C0004G0042</name>
</gene>
<name>A0A0G1VHP6_9BACT</name>
<evidence type="ECO:0000313" key="2">
    <source>
        <dbReference type="Proteomes" id="UP000034119"/>
    </source>
</evidence>
<comment type="caution">
    <text evidence="1">The sequence shown here is derived from an EMBL/GenBank/DDBJ whole genome shotgun (WGS) entry which is preliminary data.</text>
</comment>
<dbReference type="EMBL" id="LCPW01000004">
    <property type="protein sequence ID" value="KKW06058.1"/>
    <property type="molecule type" value="Genomic_DNA"/>
</dbReference>
<protein>
    <submittedName>
        <fullName evidence="1">Uncharacterized protein</fullName>
    </submittedName>
</protein>
<accession>A0A0G1VHP6</accession>
<dbReference type="AlphaFoldDB" id="A0A0G1VHP6"/>
<proteinExistence type="predicted"/>
<dbReference type="STRING" id="1618342.UY40_C0004G0042"/>
<dbReference type="Proteomes" id="UP000034119">
    <property type="component" value="Unassembled WGS sequence"/>
</dbReference>